<dbReference type="Gene3D" id="1.10.275.60">
    <property type="match status" value="1"/>
</dbReference>
<dbReference type="EC" id="4.3.2.2" evidence="2"/>
<evidence type="ECO:0000259" key="3">
    <source>
        <dbReference type="SMART" id="SM00998"/>
    </source>
</evidence>
<evidence type="ECO:0000313" key="5">
    <source>
        <dbReference type="Proteomes" id="UP000823964"/>
    </source>
</evidence>
<dbReference type="InterPro" id="IPR020557">
    <property type="entry name" value="Fumarate_lyase_CS"/>
</dbReference>
<organism evidence="4 5">
    <name type="scientific">Candidatus Akkermansia intestinigallinarum</name>
    <dbReference type="NCBI Taxonomy" id="2838431"/>
    <lineage>
        <taxon>Bacteria</taxon>
        <taxon>Pseudomonadati</taxon>
        <taxon>Verrucomicrobiota</taxon>
        <taxon>Verrucomicrobiia</taxon>
        <taxon>Verrucomicrobiales</taxon>
        <taxon>Akkermansiaceae</taxon>
        <taxon>Akkermansia</taxon>
    </lineage>
</organism>
<dbReference type="PANTHER" id="PTHR43172:SF1">
    <property type="entry name" value="ADENYLOSUCCINATE LYASE"/>
    <property type="match status" value="1"/>
</dbReference>
<dbReference type="GO" id="GO:0005829">
    <property type="term" value="C:cytosol"/>
    <property type="evidence" value="ECO:0007669"/>
    <property type="project" value="TreeGrafter"/>
</dbReference>
<dbReference type="EMBL" id="DXFQ01000105">
    <property type="protein sequence ID" value="HIX20118.1"/>
    <property type="molecule type" value="Genomic_DNA"/>
</dbReference>
<dbReference type="InterPro" id="IPR008948">
    <property type="entry name" value="L-Aspartase-like"/>
</dbReference>
<dbReference type="InterPro" id="IPR004769">
    <property type="entry name" value="Pur_lyase"/>
</dbReference>
<dbReference type="Proteomes" id="UP000823964">
    <property type="component" value="Unassembled WGS sequence"/>
</dbReference>
<keyword evidence="1 4" id="KW-0456">Lyase</keyword>
<dbReference type="GO" id="GO:0070626">
    <property type="term" value="F:(S)-2-(5-amino-1-(5-phospho-D-ribosyl)imidazole-4-carboxamido) succinate lyase (fumarate-forming) activity"/>
    <property type="evidence" value="ECO:0007669"/>
    <property type="project" value="TreeGrafter"/>
</dbReference>
<gene>
    <name evidence="4" type="ORF">H9862_05885</name>
</gene>
<comment type="caution">
    <text evidence="4">The sequence shown here is derived from an EMBL/GenBank/DDBJ whole genome shotgun (WGS) entry which is preliminary data.</text>
</comment>
<dbReference type="GO" id="GO:0004018">
    <property type="term" value="F:N6-(1,2-dicarboxyethyl)AMP AMP-lyase (fumarate-forming) activity"/>
    <property type="evidence" value="ECO:0007669"/>
    <property type="project" value="UniProtKB-UniRule"/>
</dbReference>
<dbReference type="SMART" id="SM00998">
    <property type="entry name" value="ADSL_C"/>
    <property type="match status" value="1"/>
</dbReference>
<dbReference type="InterPro" id="IPR022761">
    <property type="entry name" value="Fumarate_lyase_N"/>
</dbReference>
<evidence type="ECO:0000313" key="4">
    <source>
        <dbReference type="EMBL" id="HIX20118.1"/>
    </source>
</evidence>
<dbReference type="SUPFAM" id="SSF48557">
    <property type="entry name" value="L-aspartase-like"/>
    <property type="match status" value="1"/>
</dbReference>
<reference evidence="4" key="2">
    <citation type="submission" date="2021-04" db="EMBL/GenBank/DDBJ databases">
        <authorList>
            <person name="Gilroy R."/>
        </authorList>
    </citation>
    <scope>NUCLEOTIDE SEQUENCE</scope>
    <source>
        <strain evidence="4">14975</strain>
    </source>
</reference>
<dbReference type="InterPro" id="IPR019468">
    <property type="entry name" value="AdenyloSucc_lyase_C"/>
</dbReference>
<dbReference type="Pfam" id="PF00206">
    <property type="entry name" value="Lyase_1"/>
    <property type="match status" value="1"/>
</dbReference>
<name>A0A9D1VBH0_9BACT</name>
<dbReference type="Gene3D" id="1.20.200.10">
    <property type="entry name" value="Fumarase/aspartase (Central domain)"/>
    <property type="match status" value="1"/>
</dbReference>
<evidence type="ECO:0000256" key="2">
    <source>
        <dbReference type="NCBIfam" id="TIGR00928"/>
    </source>
</evidence>
<dbReference type="AlphaFoldDB" id="A0A9D1VBH0"/>
<dbReference type="Gene3D" id="1.10.40.30">
    <property type="entry name" value="Fumarase/aspartase (C-terminal domain)"/>
    <property type="match status" value="1"/>
</dbReference>
<dbReference type="Pfam" id="PF10397">
    <property type="entry name" value="ADSL_C"/>
    <property type="match status" value="1"/>
</dbReference>
<dbReference type="PROSITE" id="PS00163">
    <property type="entry name" value="FUMARATE_LYASES"/>
    <property type="match status" value="1"/>
</dbReference>
<proteinExistence type="predicted"/>
<protein>
    <recommendedName>
        <fullName evidence="2">Adenylosuccinate lyase</fullName>
        <ecNumber evidence="2">4.3.2.2</ecNumber>
    </recommendedName>
</protein>
<accession>A0A9D1VBH0</accession>
<sequence>MNAIPNVLAGRYASDAMKSIWSAEGRIMLEREFWIAVMKAQKDLGLDIPQEAIDAYEAVKSQVNIESINERERITRHDVKARIEEFCDLAGYQHIHKGMTSRDLTENVEQLQIWRAMHIIRDKAVAVLDRMAAHAAQWRDLVFAARTHNVAAQATTMGKRVAMFGEEIVHWAWAWVSMMERYRVRGLKGAVGTQLDQLSLFGKNEQAVLELEERVCAHLGIGSKWTNVGQVYPRSLDFEIISGLVGLSSGPSSFCKTWRLMVGHELATEGFAKGQTGSSAMPHKMNPRSCERINGFHAILKGHLAMIGGIIGDQWNEGDVSCSVVRRCVLPDAFLAADGLMETFLTVLDQMGVYEPVIRTELNRYLPFLMTTTIMMAAVKRGVGREEAHEVIKEHAVAVSNDLRNGRISSNDLLDRLGADPRLKLSREEIRQIYDANAGDTGMAGRQVDAFIAMVRELSERYPDGVGYKPGAIL</sequence>
<reference evidence="4" key="1">
    <citation type="journal article" date="2021" name="PeerJ">
        <title>Extensive microbial diversity within the chicken gut microbiome revealed by metagenomics and culture.</title>
        <authorList>
            <person name="Gilroy R."/>
            <person name="Ravi A."/>
            <person name="Getino M."/>
            <person name="Pursley I."/>
            <person name="Horton D.L."/>
            <person name="Alikhan N.F."/>
            <person name="Baker D."/>
            <person name="Gharbi K."/>
            <person name="Hall N."/>
            <person name="Watson M."/>
            <person name="Adriaenssens E.M."/>
            <person name="Foster-Nyarko E."/>
            <person name="Jarju S."/>
            <person name="Secka A."/>
            <person name="Antonio M."/>
            <person name="Oren A."/>
            <person name="Chaudhuri R.R."/>
            <person name="La Ragione R."/>
            <person name="Hildebrand F."/>
            <person name="Pallen M.J."/>
        </authorList>
    </citation>
    <scope>NUCLEOTIDE SEQUENCE</scope>
    <source>
        <strain evidence="4">14975</strain>
    </source>
</reference>
<feature type="domain" description="Adenylosuccinate lyase C-terminal" evidence="3">
    <location>
        <begin position="366"/>
        <end position="452"/>
    </location>
</feature>
<dbReference type="PANTHER" id="PTHR43172">
    <property type="entry name" value="ADENYLOSUCCINATE LYASE"/>
    <property type="match status" value="1"/>
</dbReference>
<evidence type="ECO:0000256" key="1">
    <source>
        <dbReference type="ARBA" id="ARBA00023239"/>
    </source>
</evidence>
<dbReference type="NCBIfam" id="TIGR00928">
    <property type="entry name" value="purB"/>
    <property type="match status" value="1"/>
</dbReference>
<dbReference type="GO" id="GO:0044208">
    <property type="term" value="P:'de novo' AMP biosynthetic process"/>
    <property type="evidence" value="ECO:0007669"/>
    <property type="project" value="TreeGrafter"/>
</dbReference>